<dbReference type="SMART" id="SM00718">
    <property type="entry name" value="DM4_12"/>
    <property type="match status" value="2"/>
</dbReference>
<evidence type="ECO:0000313" key="2">
    <source>
        <dbReference type="EMBL" id="KAJ9592956.1"/>
    </source>
</evidence>
<dbReference type="EMBL" id="JASPKZ010003795">
    <property type="protein sequence ID" value="KAJ9592956.1"/>
    <property type="molecule type" value="Genomic_DNA"/>
</dbReference>
<dbReference type="PANTHER" id="PTHR21398:SF6">
    <property type="entry name" value="AGAP007094-PA"/>
    <property type="match status" value="1"/>
</dbReference>
<dbReference type="PANTHER" id="PTHR21398">
    <property type="entry name" value="AGAP007094-PA"/>
    <property type="match status" value="1"/>
</dbReference>
<feature type="signal peptide" evidence="1">
    <location>
        <begin position="1"/>
        <end position="19"/>
    </location>
</feature>
<organism evidence="2 3">
    <name type="scientific">Diploptera punctata</name>
    <name type="common">Pacific beetle cockroach</name>
    <dbReference type="NCBI Taxonomy" id="6984"/>
    <lineage>
        <taxon>Eukaryota</taxon>
        <taxon>Metazoa</taxon>
        <taxon>Ecdysozoa</taxon>
        <taxon>Arthropoda</taxon>
        <taxon>Hexapoda</taxon>
        <taxon>Insecta</taxon>
        <taxon>Pterygota</taxon>
        <taxon>Neoptera</taxon>
        <taxon>Polyneoptera</taxon>
        <taxon>Dictyoptera</taxon>
        <taxon>Blattodea</taxon>
        <taxon>Blaberoidea</taxon>
        <taxon>Blaberidae</taxon>
        <taxon>Diplopterinae</taxon>
        <taxon>Diploptera</taxon>
    </lineage>
</organism>
<keyword evidence="1" id="KW-0732">Signal</keyword>
<protein>
    <submittedName>
        <fullName evidence="2">Uncharacterized protein</fullName>
    </submittedName>
</protein>
<dbReference type="Pfam" id="PF07841">
    <property type="entry name" value="DM4_12"/>
    <property type="match status" value="2"/>
</dbReference>
<evidence type="ECO:0000256" key="1">
    <source>
        <dbReference type="SAM" id="SignalP"/>
    </source>
</evidence>
<dbReference type="InterPro" id="IPR006631">
    <property type="entry name" value="DM4_12"/>
</dbReference>
<reference evidence="2" key="1">
    <citation type="journal article" date="2023" name="IScience">
        <title>Live-bearing cockroach genome reveals convergent evolutionary mechanisms linked to viviparity in insects and beyond.</title>
        <authorList>
            <person name="Fouks B."/>
            <person name="Harrison M.C."/>
            <person name="Mikhailova A.A."/>
            <person name="Marchal E."/>
            <person name="English S."/>
            <person name="Carruthers M."/>
            <person name="Jennings E.C."/>
            <person name="Chiamaka E.L."/>
            <person name="Frigard R.A."/>
            <person name="Pippel M."/>
            <person name="Attardo G.M."/>
            <person name="Benoit J.B."/>
            <person name="Bornberg-Bauer E."/>
            <person name="Tobe S.S."/>
        </authorList>
    </citation>
    <scope>NUCLEOTIDE SEQUENCE</scope>
    <source>
        <strain evidence="2">Stay&amp;Tobe</strain>
    </source>
</reference>
<evidence type="ECO:0000313" key="3">
    <source>
        <dbReference type="Proteomes" id="UP001233999"/>
    </source>
</evidence>
<dbReference type="Proteomes" id="UP001233999">
    <property type="component" value="Unassembled WGS sequence"/>
</dbReference>
<reference evidence="2" key="2">
    <citation type="submission" date="2023-05" db="EMBL/GenBank/DDBJ databases">
        <authorList>
            <person name="Fouks B."/>
        </authorList>
    </citation>
    <scope>NUCLEOTIDE SEQUENCE</scope>
    <source>
        <strain evidence="2">Stay&amp;Tobe</strain>
        <tissue evidence="2">Testes</tissue>
    </source>
</reference>
<proteinExistence type="predicted"/>
<keyword evidence="3" id="KW-1185">Reference proteome</keyword>
<sequence>MNIQVTLLLLEILIQICDCHIQEAILSRKKRYLNFPQGTTAVAQISLSIGIMWELTNSPFPRWNEILSWDLGFKLPNNTGVFLSKRPGPIRKPYAKKRELSEYYFNQLHRRERRDLYRSIEGIIDSHGADGRYCLYRTLCEARQLLKPGRSLLEDILHIVFYIPPGGEDEFEIDGYDWTKSNKHRKHTTFGIQFVLHHISKGLLNGKMRTGVLFPLLLLITAELVGTKTFGSERKLSRKRRYLTFPPGSFSVVNLSYSSAYVWELYPAPTWNHITELDLGFYLPNGTETLFYGRRRKNELHRMQRRELYFNIESMLDMYGIEGRSCVSRAICEAKIHLATGNSLLEDVLLTIFTVPDGTGDELDLYKGATSGSSCKTFRRRCPFSLINHLLEERVIDY</sequence>
<feature type="chain" id="PRO_5042233235" evidence="1">
    <location>
        <begin position="20"/>
        <end position="398"/>
    </location>
</feature>
<comment type="caution">
    <text evidence="2">The sequence shown here is derived from an EMBL/GenBank/DDBJ whole genome shotgun (WGS) entry which is preliminary data.</text>
</comment>
<dbReference type="AlphaFoldDB" id="A0AAD8A5R7"/>
<gene>
    <name evidence="2" type="ORF">L9F63_015380</name>
</gene>
<name>A0AAD8A5R7_DIPPU</name>
<accession>A0AAD8A5R7</accession>